<dbReference type="Gene3D" id="1.25.10.10">
    <property type="entry name" value="Leucine-rich Repeat Variant"/>
    <property type="match status" value="1"/>
</dbReference>
<accession>A0A919WCV0</accession>
<dbReference type="InterPro" id="IPR011989">
    <property type="entry name" value="ARM-like"/>
</dbReference>
<evidence type="ECO:0000313" key="1">
    <source>
        <dbReference type="EMBL" id="GIM97802.1"/>
    </source>
</evidence>
<dbReference type="EMBL" id="BOQN01000159">
    <property type="protein sequence ID" value="GIM97802.1"/>
    <property type="molecule type" value="Genomic_DNA"/>
</dbReference>
<dbReference type="SUPFAM" id="SSF48371">
    <property type="entry name" value="ARM repeat"/>
    <property type="match status" value="1"/>
</dbReference>
<comment type="caution">
    <text evidence="1">The sequence shown here is derived from an EMBL/GenBank/DDBJ whole genome shotgun (WGS) entry which is preliminary data.</text>
</comment>
<name>A0A919WCV0_9ACTN</name>
<dbReference type="AlphaFoldDB" id="A0A919WCV0"/>
<protein>
    <recommendedName>
        <fullName evidence="3">HEAT repeat domain-containing protein</fullName>
    </recommendedName>
</protein>
<proteinExistence type="predicted"/>
<reference evidence="1 2" key="1">
    <citation type="submission" date="2021-03" db="EMBL/GenBank/DDBJ databases">
        <title>Whole genome shotgun sequence of Actinoplanes toevensis NBRC 105298.</title>
        <authorList>
            <person name="Komaki H."/>
            <person name="Tamura T."/>
        </authorList>
    </citation>
    <scope>NUCLEOTIDE SEQUENCE [LARGE SCALE GENOMIC DNA]</scope>
    <source>
        <strain evidence="1 2">NBRC 105298</strain>
    </source>
</reference>
<evidence type="ECO:0000313" key="2">
    <source>
        <dbReference type="Proteomes" id="UP000677082"/>
    </source>
</evidence>
<organism evidence="1 2">
    <name type="scientific">Paractinoplanes toevensis</name>
    <dbReference type="NCBI Taxonomy" id="571911"/>
    <lineage>
        <taxon>Bacteria</taxon>
        <taxon>Bacillati</taxon>
        <taxon>Actinomycetota</taxon>
        <taxon>Actinomycetes</taxon>
        <taxon>Micromonosporales</taxon>
        <taxon>Micromonosporaceae</taxon>
        <taxon>Paractinoplanes</taxon>
    </lineage>
</organism>
<evidence type="ECO:0008006" key="3">
    <source>
        <dbReference type="Google" id="ProtNLM"/>
    </source>
</evidence>
<gene>
    <name evidence="1" type="ORF">Ato02nite_095950</name>
</gene>
<dbReference type="Proteomes" id="UP000677082">
    <property type="component" value="Unassembled WGS sequence"/>
</dbReference>
<keyword evidence="2" id="KW-1185">Reference proteome</keyword>
<dbReference type="Pfam" id="PF13646">
    <property type="entry name" value="HEAT_2"/>
    <property type="match status" value="1"/>
</dbReference>
<dbReference type="RefSeq" id="WP_213013430.1">
    <property type="nucleotide sequence ID" value="NZ_BOQN01000159.1"/>
</dbReference>
<dbReference type="InterPro" id="IPR016024">
    <property type="entry name" value="ARM-type_fold"/>
</dbReference>
<sequence>MPVDMNDVRAALERDEPDYRQAQQLGSEALPHLAALVRGDDPMLAAKAVYLASLLGHEAVKVVADAASHPDPTVRVAAAAATRHLPAPAVTDIVIGLTADADSGVARVALKSVPEHPSVELRGQLQDLQRTSKNPDVRELATRILTDSDA</sequence>